<accession>A0A6I4TEB2</accession>
<dbReference type="SUPFAM" id="SSF56784">
    <property type="entry name" value="HAD-like"/>
    <property type="match status" value="1"/>
</dbReference>
<feature type="non-terminal residue" evidence="2">
    <location>
        <position position="470"/>
    </location>
</feature>
<evidence type="ECO:0000313" key="3">
    <source>
        <dbReference type="Proteomes" id="UP000439522"/>
    </source>
</evidence>
<dbReference type="InterPro" id="IPR023214">
    <property type="entry name" value="HAD_sf"/>
</dbReference>
<dbReference type="EMBL" id="WTZA01000002">
    <property type="protein sequence ID" value="MXO75651.1"/>
    <property type="molecule type" value="Genomic_DNA"/>
</dbReference>
<dbReference type="InterPro" id="IPR036412">
    <property type="entry name" value="HAD-like_sf"/>
</dbReference>
<dbReference type="Gene3D" id="3.40.50.1000">
    <property type="entry name" value="HAD superfamily/HAD-like"/>
    <property type="match status" value="1"/>
</dbReference>
<evidence type="ECO:0000313" key="2">
    <source>
        <dbReference type="EMBL" id="MXO75651.1"/>
    </source>
</evidence>
<feature type="region of interest" description="Disordered" evidence="1">
    <location>
        <begin position="1"/>
        <end position="27"/>
    </location>
</feature>
<dbReference type="InterPro" id="IPR010033">
    <property type="entry name" value="HAD_SF_ppase_IIIC"/>
</dbReference>
<proteinExistence type="predicted"/>
<organism evidence="2 3">
    <name type="scientific">Tsuneonella aeria</name>
    <dbReference type="NCBI Taxonomy" id="1837929"/>
    <lineage>
        <taxon>Bacteria</taxon>
        <taxon>Pseudomonadati</taxon>
        <taxon>Pseudomonadota</taxon>
        <taxon>Alphaproteobacteria</taxon>
        <taxon>Sphingomonadales</taxon>
        <taxon>Erythrobacteraceae</taxon>
        <taxon>Tsuneonella</taxon>
    </lineage>
</organism>
<dbReference type="Proteomes" id="UP000439522">
    <property type="component" value="Unassembled WGS sequence"/>
</dbReference>
<name>A0A6I4TEB2_9SPHN</name>
<protein>
    <submittedName>
        <fullName evidence="2">HAD-IIIC family phosphatase</fullName>
    </submittedName>
</protein>
<gene>
    <name evidence="2" type="ORF">GRI40_10525</name>
</gene>
<reference evidence="2 3" key="1">
    <citation type="submission" date="2019-12" db="EMBL/GenBank/DDBJ databases">
        <title>Genomic-based taxomic classification of the family Erythrobacteraceae.</title>
        <authorList>
            <person name="Xu L."/>
        </authorList>
    </citation>
    <scope>NUCLEOTIDE SEQUENCE [LARGE SCALE GENOMIC DNA]</scope>
    <source>
        <strain evidence="2 3">100921-2</strain>
    </source>
</reference>
<dbReference type="AlphaFoldDB" id="A0A6I4TEB2"/>
<keyword evidence="3" id="KW-1185">Reference proteome</keyword>
<dbReference type="NCBIfam" id="TIGR01681">
    <property type="entry name" value="HAD-SF-IIIC"/>
    <property type="match status" value="1"/>
</dbReference>
<feature type="compositionally biased region" description="Low complexity" evidence="1">
    <location>
        <begin position="1"/>
        <end position="21"/>
    </location>
</feature>
<comment type="caution">
    <text evidence="2">The sequence shown here is derived from an EMBL/GenBank/DDBJ whole genome shotgun (WGS) entry which is preliminary data.</text>
</comment>
<sequence>MRKSARSSPAMPAPRPASGAPHRASRAATCAEAPAGMAVFQFDTRLKAPPPTATEAPLPAPVTPAARAFLSFAEHCTECAAPACYATCDLFDPTPAGKCRRFDHGIQPLRSGSRVLADVRFRKWGKLEARGSVAPLPARRITILESALAHAALWMARIGAFLSRMLGARWHRLEDHLHERLRRRLGQGRQAPLPNSFRAEIVNPGTAPVKLQLAIVIDQERVGGIIALEDQPHPFRQSITAAPGYNCIKVPGGAFAPVAASGLPFLVQITIDGDEGAHLMFGALDFVWDAPAPPAPTDPDAPFRPPAKCVVFDLDNTIWDGVLLEGPVTVQPGIADLFRQLDARGVLLSVASKNARADAMARLEAAGLADYLLHPQISWAPKSEGLAAIAASLNIGTDSLLFVDDNPFERAEVAAALPMVEVLPHSDLHDLADHPRLRGSVTEESRNRREMYRAASARTHAGAAYADYRA</sequence>
<evidence type="ECO:0000256" key="1">
    <source>
        <dbReference type="SAM" id="MobiDB-lite"/>
    </source>
</evidence>